<evidence type="ECO:0000313" key="2">
    <source>
        <dbReference type="EMBL" id="MDN0076722.1"/>
    </source>
</evidence>
<keyword evidence="1" id="KW-0472">Membrane</keyword>
<evidence type="ECO:0000256" key="1">
    <source>
        <dbReference type="SAM" id="Phobius"/>
    </source>
</evidence>
<organism evidence="2 3">
    <name type="scientific">Crenobacter oryzisoli</name>
    <dbReference type="NCBI Taxonomy" id="3056844"/>
    <lineage>
        <taxon>Bacteria</taxon>
        <taxon>Pseudomonadati</taxon>
        <taxon>Pseudomonadota</taxon>
        <taxon>Betaproteobacteria</taxon>
        <taxon>Neisseriales</taxon>
        <taxon>Neisseriaceae</taxon>
        <taxon>Crenobacter</taxon>
    </lineage>
</organism>
<gene>
    <name evidence="2" type="ORF">QU481_17835</name>
</gene>
<keyword evidence="1" id="KW-0812">Transmembrane</keyword>
<comment type="caution">
    <text evidence="2">The sequence shown here is derived from an EMBL/GenBank/DDBJ whole genome shotgun (WGS) entry which is preliminary data.</text>
</comment>
<dbReference type="Proteomes" id="UP001168540">
    <property type="component" value="Unassembled WGS sequence"/>
</dbReference>
<dbReference type="RefSeq" id="WP_289831370.1">
    <property type="nucleotide sequence ID" value="NZ_JAUEDK010000040.1"/>
</dbReference>
<proteinExistence type="predicted"/>
<keyword evidence="1" id="KW-1133">Transmembrane helix</keyword>
<reference evidence="2" key="1">
    <citation type="submission" date="2023-06" db="EMBL/GenBank/DDBJ databases">
        <authorList>
            <person name="Zhang S."/>
        </authorList>
    </citation>
    <scope>NUCLEOTIDE SEQUENCE</scope>
    <source>
        <strain evidence="2">SG2303</strain>
    </source>
</reference>
<protein>
    <submittedName>
        <fullName evidence="2">Uncharacterized protein</fullName>
    </submittedName>
</protein>
<dbReference type="EMBL" id="JAUEDK010000040">
    <property type="protein sequence ID" value="MDN0076722.1"/>
    <property type="molecule type" value="Genomic_DNA"/>
</dbReference>
<evidence type="ECO:0000313" key="3">
    <source>
        <dbReference type="Proteomes" id="UP001168540"/>
    </source>
</evidence>
<keyword evidence="3" id="KW-1185">Reference proteome</keyword>
<accession>A0ABT7XSF3</accession>
<sequence>MSTAARRGFRSRVEDLLIWTIKVIILVVVHQLIHGQGPMF</sequence>
<feature type="transmembrane region" description="Helical" evidence="1">
    <location>
        <begin position="16"/>
        <end position="33"/>
    </location>
</feature>
<name>A0ABT7XSF3_9NEIS</name>